<accession>A0A1Q9DSX8</accession>
<dbReference type="Gene3D" id="3.90.550.20">
    <property type="match status" value="1"/>
</dbReference>
<keyword evidence="3" id="KW-1185">Reference proteome</keyword>
<dbReference type="SUPFAM" id="SSF53448">
    <property type="entry name" value="Nucleotide-diphospho-sugar transferases"/>
    <property type="match status" value="1"/>
</dbReference>
<comment type="caution">
    <text evidence="2">The sequence shown here is derived from an EMBL/GenBank/DDBJ whole genome shotgun (WGS) entry which is preliminary data.</text>
</comment>
<evidence type="ECO:0000313" key="2">
    <source>
        <dbReference type="EMBL" id="OLP98267.1"/>
    </source>
</evidence>
<organism evidence="2 3">
    <name type="scientific">Symbiodinium microadriaticum</name>
    <name type="common">Dinoflagellate</name>
    <name type="synonym">Zooxanthella microadriatica</name>
    <dbReference type="NCBI Taxonomy" id="2951"/>
    <lineage>
        <taxon>Eukaryota</taxon>
        <taxon>Sar</taxon>
        <taxon>Alveolata</taxon>
        <taxon>Dinophyceae</taxon>
        <taxon>Suessiales</taxon>
        <taxon>Symbiodiniaceae</taxon>
        <taxon>Symbiodinium</taxon>
    </lineage>
</organism>
<reference evidence="2 3" key="1">
    <citation type="submission" date="2016-02" db="EMBL/GenBank/DDBJ databases">
        <title>Genome analysis of coral dinoflagellate symbionts highlights evolutionary adaptations to a symbiotic lifestyle.</title>
        <authorList>
            <person name="Aranda M."/>
            <person name="Li Y."/>
            <person name="Liew Y.J."/>
            <person name="Baumgarten S."/>
            <person name="Simakov O."/>
            <person name="Wilson M."/>
            <person name="Piel J."/>
            <person name="Ashoor H."/>
            <person name="Bougouffa S."/>
            <person name="Bajic V.B."/>
            <person name="Ryu T."/>
            <person name="Ravasi T."/>
            <person name="Bayer T."/>
            <person name="Micklem G."/>
            <person name="Kim H."/>
            <person name="Bhak J."/>
            <person name="Lajeunesse T.C."/>
            <person name="Voolstra C.R."/>
        </authorList>
    </citation>
    <scope>NUCLEOTIDE SEQUENCE [LARGE SCALE GENOMIC DNA]</scope>
    <source>
        <strain evidence="2 3">CCMP2467</strain>
    </source>
</reference>
<sequence>MTVRVLEYPAALHFDYLEGFLTMSYVKRLCDETDTGMPPALGGHSRNDLVRWAFDALPTPAGQQLMQHLDSIRIKWPDHHPALPDPVSIPNGAPPEVVSQLPYVYVARNYQRGARVQQAKIFRLSAYVRAVPGLYHNTLVYPNTARLFNHLILSCNEEFTWTSLIVQYNLCSPPHRDPTITGDVMVLQLTYNEGGEVWVEEQGGSHFMDIPDRVTLVGGTVYSLHGQALQFPAHAHLHATITWTAFDRVVLIAYTALGWDRFAPEMSFALTKGAARPSRLQAGLSQLSSRVLARKLSTICPGSLLALLHVSTHVSGLSPGPDDAVACVIAMEPTEPFLVLSDSTLQFLLHNRTYGTYKIFSGFVLSCPGAALNINHSSAGVPSILELLHWHFGQCMGLLADHIGQNVNVRFIPIEESLLPQHQSQYDFLAEARREYGISRYNLTGHELMKLQNLDEIDFLYRSKNLHFREQIARIAIGTLVQRAISEMRRQRPHDFPILLVANWNARRADMHREMMATRALALSATMLDVADVALHYSHSPWSMRYQFCPDRDVAAPRHLFQTYIHDDMEGPPAMAAQMFSQFKRTFCNDEVLRQTVEDWAGSYGLELLAKLKRPAHRADVFRYIYHYQHGGLYLDIKLAFILPWAEVEARMESEWGAAQVQQAEALGFNPSSPGHPPDERLVMAIGFKQDHIFQGIIHGRPYHPLIRAAIQHALGGNVFMKVASIEYMNFCKFLYNTLHRDMQSRPRVGWNLSPTYGPIYLSQEYNKYKHKAPVQNDGHYFVTADNTVVAFTRCWGWSQGFPQDPSTKERTGQALLSSVPVVVAEMKLVQEAPALTSESSLAEGRSLVVKARANPKVQAGTFSKINRGIKRVDMRQMKPGVGFDIVAHVESSIQDNSFARIMEVVRESKYYNRDLNEHDVLELIPRGLALSSDHPGYLCCSFCKSKNQITQHKIFPTGNGLRNHFMRARHDVREPQAAPPPQQPVSDPALRTPKKKHCLGLQSWIRSLANFQVLGSPVALGGLDHLEQRPLWSRRVRDISMVPALFKAITKVRTDKGLMWERILTVRQVLTKEGKVTVAVGHGAHYEELEGPTKMHGLVGALFAKMWNHDDFKRYYTIASLSESDNWKIYANIDPRTGLSDRHKRAIEWVSKDSKRRQTTKTHIGSTARRGTTGAPKKTKRPVEQSACLKLLGTHTLVS</sequence>
<protein>
    <submittedName>
        <fullName evidence="2">Uncharacterized protein</fullName>
    </submittedName>
</protein>
<evidence type="ECO:0000313" key="3">
    <source>
        <dbReference type="Proteomes" id="UP000186817"/>
    </source>
</evidence>
<feature type="region of interest" description="Disordered" evidence="1">
    <location>
        <begin position="974"/>
        <end position="993"/>
    </location>
</feature>
<name>A0A1Q9DSX8_SYMMI</name>
<proteinExistence type="predicted"/>
<dbReference type="InterPro" id="IPR029044">
    <property type="entry name" value="Nucleotide-diphossugar_trans"/>
</dbReference>
<dbReference type="AlphaFoldDB" id="A0A1Q9DSX8"/>
<gene>
    <name evidence="2" type="ORF">AK812_SmicGene19293</name>
</gene>
<dbReference type="EMBL" id="LSRX01000403">
    <property type="protein sequence ID" value="OLP98267.1"/>
    <property type="molecule type" value="Genomic_DNA"/>
</dbReference>
<feature type="region of interest" description="Disordered" evidence="1">
    <location>
        <begin position="1153"/>
        <end position="1186"/>
    </location>
</feature>
<dbReference type="Proteomes" id="UP000186817">
    <property type="component" value="Unassembled WGS sequence"/>
</dbReference>
<evidence type="ECO:0000256" key="1">
    <source>
        <dbReference type="SAM" id="MobiDB-lite"/>
    </source>
</evidence>
<dbReference type="OrthoDB" id="408522at2759"/>